<dbReference type="Pfam" id="PF00753">
    <property type="entry name" value="Lactamase_B"/>
    <property type="match status" value="1"/>
</dbReference>
<organism evidence="3 4">
    <name type="scientific">Candidatus Gallacutalibacter pullicola</name>
    <dbReference type="NCBI Taxonomy" id="2840830"/>
    <lineage>
        <taxon>Bacteria</taxon>
        <taxon>Bacillati</taxon>
        <taxon>Bacillota</taxon>
        <taxon>Clostridia</taxon>
        <taxon>Eubacteriales</taxon>
        <taxon>Candidatus Gallacutalibacter</taxon>
    </lineage>
</organism>
<dbReference type="PANTHER" id="PTHR30619:SF1">
    <property type="entry name" value="RECOMBINATION PROTEIN 2"/>
    <property type="match status" value="1"/>
</dbReference>
<dbReference type="AlphaFoldDB" id="A0A9D1DRU2"/>
<comment type="caution">
    <text evidence="3">The sequence shown here is derived from an EMBL/GenBank/DDBJ whole genome shotgun (WGS) entry which is preliminary data.</text>
</comment>
<evidence type="ECO:0000256" key="1">
    <source>
        <dbReference type="SAM" id="SignalP"/>
    </source>
</evidence>
<dbReference type="SMART" id="SM00849">
    <property type="entry name" value="Lactamase_B"/>
    <property type="match status" value="1"/>
</dbReference>
<evidence type="ECO:0000313" key="3">
    <source>
        <dbReference type="EMBL" id="HIR57837.1"/>
    </source>
</evidence>
<dbReference type="InterPro" id="IPR052159">
    <property type="entry name" value="Competence_DNA_uptake"/>
</dbReference>
<sequence length="309" mass="33808">MAGAGKSAFCRALVPVCVAAGLTMCAASAGPEAWDRAWTQLREPDFTQAAEEYPACVHVLDVGKADAIILECEGKFALIDAGTLDRGEQVSQYLARRGADRLEFAINSHPDSDHVGGMGEVLTRFETGSYITPELPPKLEPRDGEYTKLKDLLLEKEIPVIHPEPGTEFELNSMRIRVLGPLSPGETTNDNSLVLRVEYGASVFLLMGDAEEAEEEELLESGQNLRADVLKVAHHGSKSSTSKAFLKAVRPEYAVISVKKDRNKLPKKKVLYRLKEQGAQVLRTDVDGTVLFLTDGKDITVETENRKGN</sequence>
<dbReference type="EMBL" id="DVHF01000107">
    <property type="protein sequence ID" value="HIR57837.1"/>
    <property type="molecule type" value="Genomic_DNA"/>
</dbReference>
<reference evidence="3" key="1">
    <citation type="submission" date="2020-10" db="EMBL/GenBank/DDBJ databases">
        <authorList>
            <person name="Gilroy R."/>
        </authorList>
    </citation>
    <scope>NUCLEOTIDE SEQUENCE</scope>
    <source>
        <strain evidence="3">ChiSjej1B19-7085</strain>
    </source>
</reference>
<dbReference type="SUPFAM" id="SSF56281">
    <property type="entry name" value="Metallo-hydrolase/oxidoreductase"/>
    <property type="match status" value="1"/>
</dbReference>
<proteinExistence type="predicted"/>
<keyword evidence="1" id="KW-0732">Signal</keyword>
<dbReference type="InterPro" id="IPR036866">
    <property type="entry name" value="RibonucZ/Hydroxyglut_hydro"/>
</dbReference>
<protein>
    <submittedName>
        <fullName evidence="3">MBL fold metallo-hydrolase</fullName>
    </submittedName>
</protein>
<feature type="signal peptide" evidence="1">
    <location>
        <begin position="1"/>
        <end position="29"/>
    </location>
</feature>
<dbReference type="InterPro" id="IPR035681">
    <property type="entry name" value="ComA-like_MBL"/>
</dbReference>
<dbReference type="CDD" id="cd07731">
    <property type="entry name" value="ComA-like_MBL-fold"/>
    <property type="match status" value="1"/>
</dbReference>
<dbReference type="Gene3D" id="3.60.15.10">
    <property type="entry name" value="Ribonuclease Z/Hydroxyacylglutathione hydrolase-like"/>
    <property type="match status" value="1"/>
</dbReference>
<reference evidence="3" key="2">
    <citation type="journal article" date="2021" name="PeerJ">
        <title>Extensive microbial diversity within the chicken gut microbiome revealed by metagenomics and culture.</title>
        <authorList>
            <person name="Gilroy R."/>
            <person name="Ravi A."/>
            <person name="Getino M."/>
            <person name="Pursley I."/>
            <person name="Horton D.L."/>
            <person name="Alikhan N.F."/>
            <person name="Baker D."/>
            <person name="Gharbi K."/>
            <person name="Hall N."/>
            <person name="Watson M."/>
            <person name="Adriaenssens E.M."/>
            <person name="Foster-Nyarko E."/>
            <person name="Jarju S."/>
            <person name="Secka A."/>
            <person name="Antonio M."/>
            <person name="Oren A."/>
            <person name="Chaudhuri R.R."/>
            <person name="La Ragione R."/>
            <person name="Hildebrand F."/>
            <person name="Pallen M.J."/>
        </authorList>
    </citation>
    <scope>NUCLEOTIDE SEQUENCE</scope>
    <source>
        <strain evidence="3">ChiSjej1B19-7085</strain>
    </source>
</reference>
<accession>A0A9D1DRU2</accession>
<name>A0A9D1DRU2_9FIRM</name>
<dbReference type="PANTHER" id="PTHR30619">
    <property type="entry name" value="DNA INTERNALIZATION/COMPETENCE PROTEIN COMEC/REC2"/>
    <property type="match status" value="1"/>
</dbReference>
<evidence type="ECO:0000259" key="2">
    <source>
        <dbReference type="SMART" id="SM00849"/>
    </source>
</evidence>
<feature type="domain" description="Metallo-beta-lactamase" evidence="2">
    <location>
        <begin position="64"/>
        <end position="260"/>
    </location>
</feature>
<dbReference type="Proteomes" id="UP000886785">
    <property type="component" value="Unassembled WGS sequence"/>
</dbReference>
<evidence type="ECO:0000313" key="4">
    <source>
        <dbReference type="Proteomes" id="UP000886785"/>
    </source>
</evidence>
<dbReference type="InterPro" id="IPR001279">
    <property type="entry name" value="Metallo-B-lactamas"/>
</dbReference>
<feature type="chain" id="PRO_5039732507" evidence="1">
    <location>
        <begin position="30"/>
        <end position="309"/>
    </location>
</feature>
<gene>
    <name evidence="3" type="ORF">IAA54_09205</name>
</gene>